<sequence length="393" mass="42536">MLFRRSRAHRVLAIALGVVLGTGLLTAPAAAKSKYPTWSDVKHAREHVSETKSEIGTITKLLHHVQAKAAKLGDEAVEKGAEYDTARSRLDAATAKMERLKDKLKQTERDQAAMQKKVSRVAVQSYKNGGSTPSPSMALMLNPSRANSMLDARSDLGLLSSRNSKLLARAEQAKKSTESLTAQAKVAAGERKKLSDAAHRAFEAAQAAKAAADHEVAKAKKRSKTLVAQLATLKHRSVKVEKRYQDGVAARKAYRAQQAAARRAAERAAARRAQQASSSSSGSTSTPSYGGGSPSTARAYARSRLAAYGWSSSQYGCLLNLWNQESDWDTYAVNPSSHAYGIPQSLPASKMASAGSDWRTNYRTQVNWGLGYIRASYGSPCGAWSHEVSHNWY</sequence>
<proteinExistence type="predicted"/>
<dbReference type="InterPro" id="IPR023346">
    <property type="entry name" value="Lysozyme-like_dom_sf"/>
</dbReference>
<evidence type="ECO:0000256" key="1">
    <source>
        <dbReference type="SAM" id="Coils"/>
    </source>
</evidence>
<dbReference type="Proteomes" id="UP000539111">
    <property type="component" value="Unassembled WGS sequence"/>
</dbReference>
<keyword evidence="1" id="KW-0175">Coiled coil</keyword>
<feature type="coiled-coil region" evidence="1">
    <location>
        <begin position="83"/>
        <end position="117"/>
    </location>
</feature>
<evidence type="ECO:0000313" key="4">
    <source>
        <dbReference type="Proteomes" id="UP000539111"/>
    </source>
</evidence>
<evidence type="ECO:0000313" key="3">
    <source>
        <dbReference type="EMBL" id="NYI67883.1"/>
    </source>
</evidence>
<feature type="region of interest" description="Disordered" evidence="2">
    <location>
        <begin position="260"/>
        <end position="295"/>
    </location>
</feature>
<comment type="caution">
    <text evidence="3">The sequence shown here is derived from an EMBL/GenBank/DDBJ whole genome shotgun (WGS) entry which is preliminary data.</text>
</comment>
<feature type="compositionally biased region" description="Low complexity" evidence="2">
    <location>
        <begin position="271"/>
        <end position="295"/>
    </location>
</feature>
<dbReference type="Gene3D" id="6.10.250.3150">
    <property type="match status" value="1"/>
</dbReference>
<accession>A0A7Z0D306</accession>
<dbReference type="AlphaFoldDB" id="A0A7Z0D306"/>
<dbReference type="SUPFAM" id="SSF53955">
    <property type="entry name" value="Lysozyme-like"/>
    <property type="match status" value="1"/>
</dbReference>
<name>A0A7Z0D306_9MICO</name>
<keyword evidence="4" id="KW-1185">Reference proteome</keyword>
<protein>
    <submittedName>
        <fullName evidence="3">Septal ring factor EnvC (AmiA/AmiB activator)</fullName>
    </submittedName>
</protein>
<dbReference type="EMBL" id="JACBZP010000001">
    <property type="protein sequence ID" value="NYI67883.1"/>
    <property type="molecule type" value="Genomic_DNA"/>
</dbReference>
<dbReference type="RefSeq" id="WP_179428184.1">
    <property type="nucleotide sequence ID" value="NZ_JACBZP010000001.1"/>
</dbReference>
<evidence type="ECO:0000256" key="2">
    <source>
        <dbReference type="SAM" id="MobiDB-lite"/>
    </source>
</evidence>
<gene>
    <name evidence="3" type="ORF">BJY26_002189</name>
</gene>
<reference evidence="3 4" key="1">
    <citation type="submission" date="2020-07" db="EMBL/GenBank/DDBJ databases">
        <title>Sequencing the genomes of 1000 actinobacteria strains.</title>
        <authorList>
            <person name="Klenk H.-P."/>
        </authorList>
    </citation>
    <scope>NUCLEOTIDE SEQUENCE [LARGE SCALE GENOMIC DNA]</scope>
    <source>
        <strain evidence="3 4">DSM 26341</strain>
    </source>
</reference>
<organism evidence="3 4">
    <name type="scientific">Spelaeicoccus albus</name>
    <dbReference type="NCBI Taxonomy" id="1280376"/>
    <lineage>
        <taxon>Bacteria</taxon>
        <taxon>Bacillati</taxon>
        <taxon>Actinomycetota</taxon>
        <taxon>Actinomycetes</taxon>
        <taxon>Micrococcales</taxon>
        <taxon>Brevibacteriaceae</taxon>
        <taxon>Spelaeicoccus</taxon>
    </lineage>
</organism>